<dbReference type="PROSITE" id="PS51199">
    <property type="entry name" value="SF4_HELICASE"/>
    <property type="match status" value="1"/>
</dbReference>
<dbReference type="GO" id="GO:0005829">
    <property type="term" value="C:cytosol"/>
    <property type="evidence" value="ECO:0007669"/>
    <property type="project" value="TreeGrafter"/>
</dbReference>
<dbReference type="Gene3D" id="1.10.860.10">
    <property type="entry name" value="DNAb Helicase, Chain A"/>
    <property type="match status" value="1"/>
</dbReference>
<evidence type="ECO:0000313" key="14">
    <source>
        <dbReference type="EMBL" id="PIY19852.1"/>
    </source>
</evidence>
<evidence type="ECO:0000256" key="10">
    <source>
        <dbReference type="ARBA" id="ARBA00048954"/>
    </source>
</evidence>
<evidence type="ECO:0000256" key="11">
    <source>
        <dbReference type="NCBIfam" id="TIGR00665"/>
    </source>
</evidence>
<dbReference type="InterPro" id="IPR007693">
    <property type="entry name" value="DNA_helicase_DnaB-like_N"/>
</dbReference>
<dbReference type="GO" id="GO:0006269">
    <property type="term" value="P:DNA replication, synthesis of primer"/>
    <property type="evidence" value="ECO:0007669"/>
    <property type="project" value="UniProtKB-UniRule"/>
</dbReference>
<evidence type="ECO:0000256" key="9">
    <source>
        <dbReference type="ARBA" id="ARBA00023235"/>
    </source>
</evidence>
<evidence type="ECO:0000313" key="15">
    <source>
        <dbReference type="Proteomes" id="UP000231028"/>
    </source>
</evidence>
<evidence type="ECO:0000256" key="8">
    <source>
        <dbReference type="ARBA" id="ARBA00023125"/>
    </source>
</evidence>
<comment type="caution">
    <text evidence="14">The sequence shown here is derived from an EMBL/GenBank/DDBJ whole genome shotgun (WGS) entry which is preliminary data.</text>
</comment>
<dbReference type="FunFam" id="3.40.50.300:FF:000076">
    <property type="entry name" value="Replicative DNA helicase"/>
    <property type="match status" value="1"/>
</dbReference>
<keyword evidence="8 12" id="KW-0238">DNA-binding</keyword>
<dbReference type="InterPro" id="IPR027417">
    <property type="entry name" value="P-loop_NTPase"/>
</dbReference>
<reference evidence="15" key="1">
    <citation type="submission" date="2017-09" db="EMBL/GenBank/DDBJ databases">
        <title>Depth-based differentiation of microbial function through sediment-hosted aquifers and enrichment of novel symbionts in the deep terrestrial subsurface.</title>
        <authorList>
            <person name="Probst A.J."/>
            <person name="Ladd B."/>
            <person name="Jarett J.K."/>
            <person name="Geller-Mcgrath D.E."/>
            <person name="Sieber C.M.K."/>
            <person name="Emerson J.B."/>
            <person name="Anantharaman K."/>
            <person name="Thomas B.C."/>
            <person name="Malmstrom R."/>
            <person name="Stieglmeier M."/>
            <person name="Klingl A."/>
            <person name="Woyke T."/>
            <person name="Ryan C.M."/>
            <person name="Banfield J.F."/>
        </authorList>
    </citation>
    <scope>NUCLEOTIDE SEQUENCE [LARGE SCALE GENOMIC DNA]</scope>
</reference>
<evidence type="ECO:0000256" key="6">
    <source>
        <dbReference type="ARBA" id="ARBA00022806"/>
    </source>
</evidence>
<dbReference type="Pfam" id="PF00772">
    <property type="entry name" value="DnaB"/>
    <property type="match status" value="1"/>
</dbReference>
<dbReference type="AlphaFoldDB" id="A0A2M7P2E4"/>
<comment type="function">
    <text evidence="12">The main replicative DNA helicase, it participates in initiation and elongation during chromosome replication. Travels ahead of the DNA replisome, separating dsDNA into templates for DNA synthesis. A processive ATP-dependent 5'-3' DNA helicase it has DNA-dependent ATPase activity.</text>
</comment>
<dbReference type="GO" id="GO:0003677">
    <property type="term" value="F:DNA binding"/>
    <property type="evidence" value="ECO:0007669"/>
    <property type="project" value="UniProtKB-UniRule"/>
</dbReference>
<dbReference type="CDD" id="cd00984">
    <property type="entry name" value="DnaB_C"/>
    <property type="match status" value="1"/>
</dbReference>
<dbReference type="PANTHER" id="PTHR30153:SF2">
    <property type="entry name" value="REPLICATIVE DNA HELICASE"/>
    <property type="match status" value="1"/>
</dbReference>
<name>A0A2M7P2E4_9BACT</name>
<evidence type="ECO:0000259" key="13">
    <source>
        <dbReference type="PROSITE" id="PS51199"/>
    </source>
</evidence>
<dbReference type="FunFam" id="1.10.860.10:FF:000001">
    <property type="entry name" value="Replicative DNA helicase"/>
    <property type="match status" value="1"/>
</dbReference>
<dbReference type="Gene3D" id="3.40.50.300">
    <property type="entry name" value="P-loop containing nucleotide triphosphate hydrolases"/>
    <property type="match status" value="1"/>
</dbReference>
<keyword evidence="7 12" id="KW-0067">ATP-binding</keyword>
<keyword evidence="9" id="KW-0413">Isomerase</keyword>
<dbReference type="GO" id="GO:1990077">
    <property type="term" value="C:primosome complex"/>
    <property type="evidence" value="ECO:0007669"/>
    <property type="project" value="UniProtKB-UniRule"/>
</dbReference>
<sequence length="444" mass="49580">MSIEKIPPQSIEAEMSMLGAMLMDKDAIGSAIELIEDDYFYRGVHQRIYQAIISLYEKNEPVDIVTLSEQLQHNNELASVGGSVYLTALLNSVPTAANIKYYAKIVQDKALLRKLITVATNIVTMGYEGGEDVANVLDQAERMIFDVVQKKITREFVPLEAILHDSFELIEKLYKQKEHVTGVPSGFVDLDKYTSGFQPSDLIIIAGRTSMGKTSFALNIAMNAAIKSKVPAGIFSLEMSKEQLVQRVLCAEARVDANKLRTGYLSESDWPKLTTAAGVLAEAPIYIDDTPSLSVLEIRAKARRLKARHNIGLIIVDYLQLARGTSSRGRDNRQQEVSEISRSLKSLAREINAPVIALSQLSRAPEARTDKKPMLSDLRESGAIEQDADLVMFVYREEYYKPTEENQGIAEIIIGKQRNGPTGTVKLTFINRFTRFENLERVEE</sequence>
<proteinExistence type="inferred from homology"/>
<dbReference type="GO" id="GO:0005524">
    <property type="term" value="F:ATP binding"/>
    <property type="evidence" value="ECO:0007669"/>
    <property type="project" value="UniProtKB-UniRule"/>
</dbReference>
<dbReference type="GO" id="GO:0043139">
    <property type="term" value="F:5'-3' DNA helicase activity"/>
    <property type="evidence" value="ECO:0007669"/>
    <property type="project" value="UniProtKB-EC"/>
</dbReference>
<dbReference type="PANTHER" id="PTHR30153">
    <property type="entry name" value="REPLICATIVE DNA HELICASE DNAB"/>
    <property type="match status" value="1"/>
</dbReference>
<dbReference type="NCBIfam" id="NF004384">
    <property type="entry name" value="PRK05748.1"/>
    <property type="match status" value="1"/>
</dbReference>
<dbReference type="InterPro" id="IPR036185">
    <property type="entry name" value="DNA_heli_DnaB-like_N_sf"/>
</dbReference>
<dbReference type="InterPro" id="IPR016136">
    <property type="entry name" value="DNA_helicase_N/primase_C"/>
</dbReference>
<keyword evidence="3 12" id="KW-0235">DNA replication</keyword>
<protein>
    <recommendedName>
        <fullName evidence="11 12">Replicative DNA helicase</fullName>
        <ecNumber evidence="11 12">5.6.2.3</ecNumber>
    </recommendedName>
</protein>
<evidence type="ECO:0000256" key="3">
    <source>
        <dbReference type="ARBA" id="ARBA00022705"/>
    </source>
</evidence>
<dbReference type="EC" id="5.6.2.3" evidence="11 12"/>
<dbReference type="Pfam" id="PF03796">
    <property type="entry name" value="DnaB_C"/>
    <property type="match status" value="1"/>
</dbReference>
<dbReference type="InterPro" id="IPR007694">
    <property type="entry name" value="DNA_helicase_DnaB-like_C"/>
</dbReference>
<dbReference type="SUPFAM" id="SSF52540">
    <property type="entry name" value="P-loop containing nucleoside triphosphate hydrolases"/>
    <property type="match status" value="1"/>
</dbReference>
<evidence type="ECO:0000256" key="5">
    <source>
        <dbReference type="ARBA" id="ARBA00022801"/>
    </source>
</evidence>
<organism evidence="14 15">
    <name type="scientific">Candidatus Desantisbacteria bacterium CG_4_10_14_3_um_filter_40_18</name>
    <dbReference type="NCBI Taxonomy" id="1974544"/>
    <lineage>
        <taxon>Bacteria</taxon>
        <taxon>Candidatus Desantisiibacteriota</taxon>
    </lineage>
</organism>
<gene>
    <name evidence="14" type="ORF">COZ13_03155</name>
</gene>
<dbReference type="GO" id="GO:0016887">
    <property type="term" value="F:ATP hydrolysis activity"/>
    <property type="evidence" value="ECO:0007669"/>
    <property type="project" value="RHEA"/>
</dbReference>
<comment type="similarity">
    <text evidence="1 12">Belongs to the helicase family. DnaB subfamily.</text>
</comment>
<keyword evidence="4 12" id="KW-0547">Nucleotide-binding</keyword>
<accession>A0A2M7P2E4</accession>
<keyword evidence="5 12" id="KW-0378">Hydrolase</keyword>
<keyword evidence="2 12" id="KW-0639">Primosome</keyword>
<keyword evidence="6 12" id="KW-0347">Helicase</keyword>
<evidence type="ECO:0000256" key="7">
    <source>
        <dbReference type="ARBA" id="ARBA00022840"/>
    </source>
</evidence>
<dbReference type="InterPro" id="IPR007692">
    <property type="entry name" value="DNA_helicase_DnaB"/>
</dbReference>
<dbReference type="InterPro" id="IPR003593">
    <property type="entry name" value="AAA+_ATPase"/>
</dbReference>
<dbReference type="SMART" id="SM00382">
    <property type="entry name" value="AAA"/>
    <property type="match status" value="1"/>
</dbReference>
<comment type="catalytic activity">
    <reaction evidence="10 12">
        <text>ATP + H2O = ADP + phosphate + H(+)</text>
        <dbReference type="Rhea" id="RHEA:13065"/>
        <dbReference type="ChEBI" id="CHEBI:15377"/>
        <dbReference type="ChEBI" id="CHEBI:15378"/>
        <dbReference type="ChEBI" id="CHEBI:30616"/>
        <dbReference type="ChEBI" id="CHEBI:43474"/>
        <dbReference type="ChEBI" id="CHEBI:456216"/>
        <dbReference type="EC" id="5.6.2.3"/>
    </reaction>
</comment>
<feature type="domain" description="SF4 helicase" evidence="13">
    <location>
        <begin position="176"/>
        <end position="443"/>
    </location>
</feature>
<dbReference type="GO" id="GO:0042802">
    <property type="term" value="F:identical protein binding"/>
    <property type="evidence" value="ECO:0007669"/>
    <property type="project" value="UniProtKB-ARBA"/>
</dbReference>
<evidence type="ECO:0000256" key="1">
    <source>
        <dbReference type="ARBA" id="ARBA00008428"/>
    </source>
</evidence>
<dbReference type="NCBIfam" id="TIGR00665">
    <property type="entry name" value="DnaB"/>
    <property type="match status" value="1"/>
</dbReference>
<evidence type="ECO:0000256" key="12">
    <source>
        <dbReference type="RuleBase" id="RU362085"/>
    </source>
</evidence>
<evidence type="ECO:0000256" key="4">
    <source>
        <dbReference type="ARBA" id="ARBA00022741"/>
    </source>
</evidence>
<dbReference type="Proteomes" id="UP000231028">
    <property type="component" value="Unassembled WGS sequence"/>
</dbReference>
<dbReference type="SUPFAM" id="SSF48024">
    <property type="entry name" value="N-terminal domain of DnaB helicase"/>
    <property type="match status" value="1"/>
</dbReference>
<dbReference type="EMBL" id="PFKI01000100">
    <property type="protein sequence ID" value="PIY19852.1"/>
    <property type="molecule type" value="Genomic_DNA"/>
</dbReference>
<evidence type="ECO:0000256" key="2">
    <source>
        <dbReference type="ARBA" id="ARBA00022515"/>
    </source>
</evidence>